<dbReference type="InterPro" id="IPR016072">
    <property type="entry name" value="Skp1_comp_dimer"/>
</dbReference>
<dbReference type="SUPFAM" id="SSF81382">
    <property type="entry name" value="Skp1 dimerisation domain-like"/>
    <property type="match status" value="1"/>
</dbReference>
<dbReference type="GeneID" id="18599688"/>
<organism evidence="3 4">
    <name type="scientific">Theobroma cacao</name>
    <name type="common">Cacao</name>
    <name type="synonym">Cocoa</name>
    <dbReference type="NCBI Taxonomy" id="3641"/>
    <lineage>
        <taxon>Eukaryota</taxon>
        <taxon>Viridiplantae</taxon>
        <taxon>Streptophyta</taxon>
        <taxon>Embryophyta</taxon>
        <taxon>Tracheophyta</taxon>
        <taxon>Spermatophyta</taxon>
        <taxon>Magnoliopsida</taxon>
        <taxon>eudicotyledons</taxon>
        <taxon>Gunneridae</taxon>
        <taxon>Pentapetalae</taxon>
        <taxon>rosids</taxon>
        <taxon>malvids</taxon>
        <taxon>Malvales</taxon>
        <taxon>Malvaceae</taxon>
        <taxon>Byttnerioideae</taxon>
        <taxon>Theobroma</taxon>
    </lineage>
</organism>
<dbReference type="AlphaFoldDB" id="A0AB32WCC2"/>
<evidence type="ECO:0000313" key="4">
    <source>
        <dbReference type="RefSeq" id="XP_017976534.1"/>
    </source>
</evidence>
<feature type="domain" description="SKP1 component dimerisation" evidence="2">
    <location>
        <begin position="93"/>
        <end position="125"/>
    </location>
</feature>
<sequence>MFWNWNWVNLMPDGPYKSILDYGDEDVGFEQDRCVDAIRYWYCCIHRYNDHVKSHRTVIELEEEMNKVFGICWRVYNTLWEYMSVTLYSKSLKVQGKTSEEIHKTFNIDNDFTPEEEEEVRREKK</sequence>
<dbReference type="Gene3D" id="3.30.710.10">
    <property type="entry name" value="Potassium Channel Kv1.1, Chain A"/>
    <property type="match status" value="1"/>
</dbReference>
<dbReference type="KEGG" id="tcc:18599688"/>
<gene>
    <name evidence="4" type="primary">LOC18599688</name>
</gene>
<evidence type="ECO:0000259" key="2">
    <source>
        <dbReference type="Pfam" id="PF01466"/>
    </source>
</evidence>
<dbReference type="RefSeq" id="XP_017976534.1">
    <property type="nucleotide sequence ID" value="XM_018121045.1"/>
</dbReference>
<name>A0AB32WCC2_THECC</name>
<dbReference type="Gramene" id="Tc05v2_t019350.1">
    <property type="protein sequence ID" value="Tc05v2_p019350.1"/>
    <property type="gene ID" value="Tc05v2_g019350"/>
</dbReference>
<dbReference type="Pfam" id="PF01466">
    <property type="entry name" value="Skp1"/>
    <property type="match status" value="1"/>
</dbReference>
<reference evidence="3" key="1">
    <citation type="journal article" date="1997" name="Nucleic Acids Res.">
        <title>tRNAscan-SE: a program for improved detection of transfer RNA genes in genomic sequence.</title>
        <authorList>
            <person name="Lowe T.M."/>
            <person name="Eddy S.R."/>
        </authorList>
    </citation>
    <scope>NUCLEOTIDE SEQUENCE [LARGE SCALE GENOMIC DNA]</scope>
    <source>
        <strain evidence="3">r\B97-61/B2</strain>
    </source>
</reference>
<protein>
    <submittedName>
        <fullName evidence="4">SKP1-like protein 3</fullName>
    </submittedName>
</protein>
<evidence type="ECO:0000256" key="1">
    <source>
        <dbReference type="ARBA" id="ARBA00004906"/>
    </source>
</evidence>
<dbReference type="InterPro" id="IPR011333">
    <property type="entry name" value="SKP1/BTB/POZ_sf"/>
</dbReference>
<comment type="pathway">
    <text evidence="1">Protein modification; protein ubiquitination.</text>
</comment>
<reference evidence="4" key="2">
    <citation type="submission" date="2025-08" db="UniProtKB">
        <authorList>
            <consortium name="RefSeq"/>
        </authorList>
    </citation>
    <scope>IDENTIFICATION</scope>
</reference>
<proteinExistence type="predicted"/>
<dbReference type="Proteomes" id="UP000694886">
    <property type="component" value="Chromosome 5"/>
</dbReference>
<dbReference type="InterPro" id="IPR036296">
    <property type="entry name" value="SKP1-like_dim_sf"/>
</dbReference>
<dbReference type="GO" id="GO:0006511">
    <property type="term" value="P:ubiquitin-dependent protein catabolic process"/>
    <property type="evidence" value="ECO:0007669"/>
    <property type="project" value="InterPro"/>
</dbReference>
<evidence type="ECO:0000313" key="3">
    <source>
        <dbReference type="Proteomes" id="UP000694886"/>
    </source>
</evidence>
<accession>A0AB32WCC2</accession>